<dbReference type="EMBL" id="KQ434863">
    <property type="protein sequence ID" value="KZC08958.1"/>
    <property type="molecule type" value="Genomic_DNA"/>
</dbReference>
<feature type="non-terminal residue" evidence="2">
    <location>
        <position position="1"/>
    </location>
</feature>
<keyword evidence="3" id="KW-1185">Reference proteome</keyword>
<dbReference type="GO" id="GO:0003676">
    <property type="term" value="F:nucleic acid binding"/>
    <property type="evidence" value="ECO:0007669"/>
    <property type="project" value="InterPro"/>
</dbReference>
<dbReference type="PANTHER" id="PTHR46060:SF1">
    <property type="entry name" value="MARINER MOS1 TRANSPOSASE-LIKE PROTEIN"/>
    <property type="match status" value="1"/>
</dbReference>
<dbReference type="PANTHER" id="PTHR46060">
    <property type="entry name" value="MARINER MOS1 TRANSPOSASE-LIKE PROTEIN"/>
    <property type="match status" value="1"/>
</dbReference>
<dbReference type="AlphaFoldDB" id="A0A154PCG6"/>
<feature type="region of interest" description="Disordered" evidence="1">
    <location>
        <begin position="52"/>
        <end position="71"/>
    </location>
</feature>
<gene>
    <name evidence="2" type="ORF">WN55_11421</name>
</gene>
<dbReference type="STRING" id="178035.A0A154PCG6"/>
<dbReference type="Gene3D" id="3.30.420.10">
    <property type="entry name" value="Ribonuclease H-like superfamily/Ribonuclease H"/>
    <property type="match status" value="1"/>
</dbReference>
<organism evidence="2 3">
    <name type="scientific">Dufourea novaeangliae</name>
    <name type="common">Sweat bee</name>
    <dbReference type="NCBI Taxonomy" id="178035"/>
    <lineage>
        <taxon>Eukaryota</taxon>
        <taxon>Metazoa</taxon>
        <taxon>Ecdysozoa</taxon>
        <taxon>Arthropoda</taxon>
        <taxon>Hexapoda</taxon>
        <taxon>Insecta</taxon>
        <taxon>Pterygota</taxon>
        <taxon>Neoptera</taxon>
        <taxon>Endopterygota</taxon>
        <taxon>Hymenoptera</taxon>
        <taxon>Apocrita</taxon>
        <taxon>Aculeata</taxon>
        <taxon>Apoidea</taxon>
        <taxon>Anthophila</taxon>
        <taxon>Halictidae</taxon>
        <taxon>Rophitinae</taxon>
        <taxon>Dufourea</taxon>
    </lineage>
</organism>
<reference evidence="2 3" key="1">
    <citation type="submission" date="2015-07" db="EMBL/GenBank/DDBJ databases">
        <title>The genome of Dufourea novaeangliae.</title>
        <authorList>
            <person name="Pan H."/>
            <person name="Kapheim K."/>
        </authorList>
    </citation>
    <scope>NUCLEOTIDE SEQUENCE [LARGE SCALE GENOMIC DNA]</scope>
    <source>
        <strain evidence="2">0120121106</strain>
        <tissue evidence="2">Whole body</tissue>
    </source>
</reference>
<evidence type="ECO:0000313" key="3">
    <source>
        <dbReference type="Proteomes" id="UP000076502"/>
    </source>
</evidence>
<proteinExistence type="predicted"/>
<feature type="compositionally biased region" description="Basic residues" evidence="1">
    <location>
        <begin position="62"/>
        <end position="71"/>
    </location>
</feature>
<evidence type="ECO:0008006" key="4">
    <source>
        <dbReference type="Google" id="ProtNLM"/>
    </source>
</evidence>
<dbReference type="InterPro" id="IPR052709">
    <property type="entry name" value="Transposase-MT_Hybrid"/>
</dbReference>
<evidence type="ECO:0000313" key="2">
    <source>
        <dbReference type="EMBL" id="KZC08958.1"/>
    </source>
</evidence>
<dbReference type="InterPro" id="IPR036397">
    <property type="entry name" value="RNaseH_sf"/>
</dbReference>
<accession>A0A154PCG6</accession>
<dbReference type="Proteomes" id="UP000076502">
    <property type="component" value="Unassembled WGS sequence"/>
</dbReference>
<name>A0A154PCG6_DUFNO</name>
<evidence type="ECO:0000256" key="1">
    <source>
        <dbReference type="SAM" id="MobiDB-lite"/>
    </source>
</evidence>
<protein>
    <recommendedName>
        <fullName evidence="4">Histone-lysine N-methyltransferase SETMAR</fullName>
    </recommendedName>
</protein>
<sequence length="71" mass="8334">VPKLMTNKQKERRVAVCQELLEMANDNENFLKSIITGDETWVYGYDVETKTQSSQWTSKFSPRPKKARQVR</sequence>